<dbReference type="EMBL" id="CP023483">
    <property type="protein sequence ID" value="ATF26315.1"/>
    <property type="molecule type" value="Genomic_DNA"/>
</dbReference>
<dbReference type="AlphaFoldDB" id="A0A1D2LEM5"/>
<keyword evidence="2 9" id="KW-0121">Carboxypeptidase</keyword>
<dbReference type="PIRSF" id="PIRSF028757">
    <property type="entry name" value="LD-carboxypeptidase"/>
    <property type="match status" value="1"/>
</dbReference>
<dbReference type="Gene3D" id="3.50.30.60">
    <property type="entry name" value="LD-carboxypeptidase A C-terminal domain-like"/>
    <property type="match status" value="1"/>
</dbReference>
<evidence type="ECO:0000259" key="7">
    <source>
        <dbReference type="Pfam" id="PF02016"/>
    </source>
</evidence>
<feature type="domain" description="LD-carboxypeptidase C-terminal" evidence="8">
    <location>
        <begin position="169"/>
        <end position="280"/>
    </location>
</feature>
<feature type="active site" description="Nucleophile" evidence="6">
    <location>
        <position position="107"/>
    </location>
</feature>
<evidence type="ECO:0000313" key="10">
    <source>
        <dbReference type="Proteomes" id="UP000243591"/>
    </source>
</evidence>
<keyword evidence="3" id="KW-0645">Protease</keyword>
<evidence type="ECO:0000256" key="2">
    <source>
        <dbReference type="ARBA" id="ARBA00022645"/>
    </source>
</evidence>
<evidence type="ECO:0000259" key="8">
    <source>
        <dbReference type="Pfam" id="PF17676"/>
    </source>
</evidence>
<dbReference type="InterPro" id="IPR040921">
    <property type="entry name" value="Peptidase_S66C"/>
</dbReference>
<reference evidence="9 10" key="1">
    <citation type="submission" date="2017-09" db="EMBL/GenBank/DDBJ databases">
        <title>Complete Genome Sequences of Two Strains of the Meat Spoilage Bacterium Brochothrix thermosphacta Isolated from Ground Chicken.</title>
        <authorList>
            <person name="Paoli G.C."/>
            <person name="Wijey C."/>
            <person name="Chen C.-Y."/>
            <person name="Nguyen L."/>
            <person name="Yan X."/>
            <person name="Irwin P.L."/>
        </authorList>
    </citation>
    <scope>NUCLEOTIDE SEQUENCE [LARGE SCALE GENOMIC DNA]</scope>
    <source>
        <strain evidence="9 10">BI</strain>
    </source>
</reference>
<accession>A0A1D2LEM5</accession>
<proteinExistence type="inferred from homology"/>
<dbReference type="InterPro" id="IPR027461">
    <property type="entry name" value="Carboxypeptidase_A_C_sf"/>
</dbReference>
<dbReference type="Proteomes" id="UP000243591">
    <property type="component" value="Chromosome"/>
</dbReference>
<dbReference type="Pfam" id="PF17676">
    <property type="entry name" value="Peptidase_S66C"/>
    <property type="match status" value="1"/>
</dbReference>
<evidence type="ECO:0000256" key="4">
    <source>
        <dbReference type="ARBA" id="ARBA00022801"/>
    </source>
</evidence>
<protein>
    <submittedName>
        <fullName evidence="9">LD-carboxypeptidase</fullName>
    </submittedName>
</protein>
<evidence type="ECO:0000256" key="5">
    <source>
        <dbReference type="ARBA" id="ARBA00022825"/>
    </source>
</evidence>
<dbReference type="SUPFAM" id="SSF141986">
    <property type="entry name" value="LD-carboxypeptidase A C-terminal domain-like"/>
    <property type="match status" value="1"/>
</dbReference>
<dbReference type="GeneID" id="66536986"/>
<dbReference type="InterPro" id="IPR003507">
    <property type="entry name" value="S66_fam"/>
</dbReference>
<dbReference type="PANTHER" id="PTHR30237:SF2">
    <property type="entry name" value="MUREIN TETRAPEPTIDE CARBOXYPEPTIDASE"/>
    <property type="match status" value="1"/>
</dbReference>
<feature type="active site" description="Charge relay system" evidence="6">
    <location>
        <position position="199"/>
    </location>
</feature>
<dbReference type="OrthoDB" id="9807329at2"/>
<dbReference type="GO" id="GO:0006508">
    <property type="term" value="P:proteolysis"/>
    <property type="evidence" value="ECO:0007669"/>
    <property type="project" value="UniProtKB-KW"/>
</dbReference>
<evidence type="ECO:0000256" key="6">
    <source>
        <dbReference type="PIRSR" id="PIRSR028757-1"/>
    </source>
</evidence>
<dbReference type="GO" id="GO:0008236">
    <property type="term" value="F:serine-type peptidase activity"/>
    <property type="evidence" value="ECO:0007669"/>
    <property type="project" value="UniProtKB-KW"/>
</dbReference>
<feature type="domain" description="LD-carboxypeptidase N-terminal" evidence="7">
    <location>
        <begin position="8"/>
        <end position="125"/>
    </location>
</feature>
<keyword evidence="4" id="KW-0378">Hydrolase</keyword>
<dbReference type="SUPFAM" id="SSF52317">
    <property type="entry name" value="Class I glutamine amidotransferase-like"/>
    <property type="match status" value="1"/>
</dbReference>
<gene>
    <name evidence="9" type="ORF">CNY62_07955</name>
</gene>
<dbReference type="InterPro" id="IPR027478">
    <property type="entry name" value="LdcA_N"/>
</dbReference>
<evidence type="ECO:0000256" key="3">
    <source>
        <dbReference type="ARBA" id="ARBA00022670"/>
    </source>
</evidence>
<evidence type="ECO:0000256" key="1">
    <source>
        <dbReference type="ARBA" id="ARBA00010233"/>
    </source>
</evidence>
<dbReference type="Pfam" id="PF02016">
    <property type="entry name" value="Peptidase_S66"/>
    <property type="match status" value="1"/>
</dbReference>
<keyword evidence="5" id="KW-0720">Serine protease</keyword>
<dbReference type="GO" id="GO:0004180">
    <property type="term" value="F:carboxypeptidase activity"/>
    <property type="evidence" value="ECO:0007669"/>
    <property type="project" value="UniProtKB-KW"/>
</dbReference>
<organism evidence="9 10">
    <name type="scientific">Brochothrix thermosphacta</name>
    <name type="common">Microbacterium thermosphactum</name>
    <dbReference type="NCBI Taxonomy" id="2756"/>
    <lineage>
        <taxon>Bacteria</taxon>
        <taxon>Bacillati</taxon>
        <taxon>Bacillota</taxon>
        <taxon>Bacilli</taxon>
        <taxon>Bacillales</taxon>
        <taxon>Listeriaceae</taxon>
        <taxon>Brochothrix</taxon>
    </lineage>
</organism>
<dbReference type="RefSeq" id="WP_069125780.1">
    <property type="nucleotide sequence ID" value="NZ_CP016839.1"/>
</dbReference>
<dbReference type="InterPro" id="IPR029062">
    <property type="entry name" value="Class_I_gatase-like"/>
</dbReference>
<dbReference type="PANTHER" id="PTHR30237">
    <property type="entry name" value="MURAMOYLTETRAPEPTIDE CARBOXYPEPTIDASE"/>
    <property type="match status" value="1"/>
</dbReference>
<dbReference type="KEGG" id="bths:CNY62_07955"/>
<evidence type="ECO:0000313" key="9">
    <source>
        <dbReference type="EMBL" id="ATF26315.1"/>
    </source>
</evidence>
<dbReference type="InterPro" id="IPR040449">
    <property type="entry name" value="Peptidase_S66_N"/>
</dbReference>
<comment type="similarity">
    <text evidence="1">Belongs to the peptidase S66 family.</text>
</comment>
<keyword evidence="10" id="KW-1185">Reference proteome</keyword>
<dbReference type="Gene3D" id="3.40.50.10740">
    <property type="entry name" value="Class I glutamine amidotransferase-like"/>
    <property type="match status" value="1"/>
</dbReference>
<feature type="active site" description="Charge relay system" evidence="6">
    <location>
        <position position="265"/>
    </location>
</feature>
<sequence>MLVKGDSIGLIACSNARPSRYEEKIKNVEGFITALGINIVRAETLLETDEKTTSAPQARALELHKLYDNEKIKLIFDISGGDLANQILPFLDFERITAANKPFVGLSDLTTVLNAVLQQTNQKNYYFQLMTLAGTKAVEQQNFFKEYFVEGHETIIETRGLTDFKEIVGKMYGGNIRCLLKLAGTSFWPEFKGNIILLEGFSGSYERNASYIAQLQQLGVFTDCIGIVLGTFTELDQKNTTLIESLILAAVPDDLPVARTSEVGHGDDGKAIVLGHTITIRG</sequence>
<name>A0A1D2LEM5_BROTH</name>